<proteinExistence type="predicted"/>
<protein>
    <submittedName>
        <fullName evidence="2">Uncharacterized protein</fullName>
    </submittedName>
</protein>
<comment type="caution">
    <text evidence="2">The sequence shown here is derived from an EMBL/GenBank/DDBJ whole genome shotgun (WGS) entry which is preliminary data.</text>
</comment>
<dbReference type="EMBL" id="CAMPGE010011620">
    <property type="protein sequence ID" value="CAI2370440.1"/>
    <property type="molecule type" value="Genomic_DNA"/>
</dbReference>
<feature type="compositionally biased region" description="Basic residues" evidence="1">
    <location>
        <begin position="38"/>
        <end position="61"/>
    </location>
</feature>
<evidence type="ECO:0000313" key="3">
    <source>
        <dbReference type="Proteomes" id="UP001295684"/>
    </source>
</evidence>
<evidence type="ECO:0000256" key="1">
    <source>
        <dbReference type="SAM" id="MobiDB-lite"/>
    </source>
</evidence>
<keyword evidence="3" id="KW-1185">Reference proteome</keyword>
<feature type="compositionally biased region" description="Basic and acidic residues" evidence="1">
    <location>
        <begin position="93"/>
        <end position="104"/>
    </location>
</feature>
<gene>
    <name evidence="2" type="ORF">ECRASSUSDP1_LOCUS11753</name>
</gene>
<name>A0AAD1USH1_EUPCR</name>
<sequence>MDRVKEREHREHRDRRIRKDSSAKDWDLRRRRDSDKHHRDHKSSRRHHSKEHKRDRHRRRSRDYSREKKDDRRPKIRKFRDIYSGSSSDSNESDYRKHRDDPKRSPRRSPKHYRDEPYYPYSPHSPSREVKKEEKLKFERVAKEKKVSGTEKKAKRYTLNKGLLANIITKNKGQTDCRFGVNKTGSKPKSKETAPIVSDHSVNGTKQGNEILDKDAS</sequence>
<feature type="region of interest" description="Disordered" evidence="1">
    <location>
        <begin position="175"/>
        <end position="217"/>
    </location>
</feature>
<dbReference type="Proteomes" id="UP001295684">
    <property type="component" value="Unassembled WGS sequence"/>
</dbReference>
<feature type="region of interest" description="Disordered" evidence="1">
    <location>
        <begin position="1"/>
        <end position="134"/>
    </location>
</feature>
<evidence type="ECO:0000313" key="2">
    <source>
        <dbReference type="EMBL" id="CAI2370440.1"/>
    </source>
</evidence>
<feature type="compositionally biased region" description="Basic and acidic residues" evidence="1">
    <location>
        <begin position="17"/>
        <end position="37"/>
    </location>
</feature>
<accession>A0AAD1USH1</accession>
<feature type="compositionally biased region" description="Basic and acidic residues" evidence="1">
    <location>
        <begin position="1"/>
        <end position="11"/>
    </location>
</feature>
<organism evidence="2 3">
    <name type="scientific">Euplotes crassus</name>
    <dbReference type="NCBI Taxonomy" id="5936"/>
    <lineage>
        <taxon>Eukaryota</taxon>
        <taxon>Sar</taxon>
        <taxon>Alveolata</taxon>
        <taxon>Ciliophora</taxon>
        <taxon>Intramacronucleata</taxon>
        <taxon>Spirotrichea</taxon>
        <taxon>Hypotrichia</taxon>
        <taxon>Euplotida</taxon>
        <taxon>Euplotidae</taxon>
        <taxon>Moneuplotes</taxon>
    </lineage>
</organism>
<dbReference type="AlphaFoldDB" id="A0AAD1USH1"/>
<reference evidence="2" key="1">
    <citation type="submission" date="2023-07" db="EMBL/GenBank/DDBJ databases">
        <authorList>
            <consortium name="AG Swart"/>
            <person name="Singh M."/>
            <person name="Singh A."/>
            <person name="Seah K."/>
            <person name="Emmerich C."/>
        </authorList>
    </citation>
    <scope>NUCLEOTIDE SEQUENCE</scope>
    <source>
        <strain evidence="2">DP1</strain>
    </source>
</reference>
<feature type="compositionally biased region" description="Basic and acidic residues" evidence="1">
    <location>
        <begin position="62"/>
        <end position="73"/>
    </location>
</feature>